<keyword evidence="3" id="KW-1185">Reference proteome</keyword>
<evidence type="ECO:0000313" key="3">
    <source>
        <dbReference type="Proteomes" id="UP000260351"/>
    </source>
</evidence>
<sequence>MQLVDVLAPDRIAVDISVSSKKTLLEKAAELLSTAPGSAGSRDIFDSLCQRERLGSTGLGHGVAIPHGRVDSQAEVSGAMIRLKRPIDFDAPDHEKVDLFFALAVPGQCTDTHLRLLAEMAERLGRESQRHALRTIDDPDELLRLLSTSPADAQAQ</sequence>
<comment type="caution">
    <text evidence="2">The sequence shown here is derived from an EMBL/GenBank/DDBJ whole genome shotgun (WGS) entry which is preliminary data.</text>
</comment>
<dbReference type="GO" id="GO:0030295">
    <property type="term" value="F:protein kinase activator activity"/>
    <property type="evidence" value="ECO:0007669"/>
    <property type="project" value="TreeGrafter"/>
</dbReference>
<dbReference type="Pfam" id="PF00359">
    <property type="entry name" value="PTS_EIIA_2"/>
    <property type="match status" value="1"/>
</dbReference>
<name>A0A3E1K503_9GAMM</name>
<accession>A0A3E1K503</accession>
<dbReference type="Gene3D" id="3.40.930.10">
    <property type="entry name" value="Mannitol-specific EII, Chain A"/>
    <property type="match status" value="1"/>
</dbReference>
<organism evidence="2 3">
    <name type="scientific">Wenzhouxiangella sediminis</name>
    <dbReference type="NCBI Taxonomy" id="1792836"/>
    <lineage>
        <taxon>Bacteria</taxon>
        <taxon>Pseudomonadati</taxon>
        <taxon>Pseudomonadota</taxon>
        <taxon>Gammaproteobacteria</taxon>
        <taxon>Chromatiales</taxon>
        <taxon>Wenzhouxiangellaceae</taxon>
        <taxon>Wenzhouxiangella</taxon>
    </lineage>
</organism>
<proteinExistence type="predicted"/>
<dbReference type="InterPro" id="IPR002178">
    <property type="entry name" value="PTS_EIIA_type-2_dom"/>
</dbReference>
<reference evidence="2 3" key="1">
    <citation type="submission" date="2018-08" db="EMBL/GenBank/DDBJ databases">
        <title>Wenzhouxiangella salilacus sp. nov., a novel bacterium isolated from a saline lake in Xinjiang Province, China.</title>
        <authorList>
            <person name="Han S."/>
        </authorList>
    </citation>
    <scope>NUCLEOTIDE SEQUENCE [LARGE SCALE GENOMIC DNA]</scope>
    <source>
        <strain evidence="2 3">XDB06</strain>
    </source>
</reference>
<dbReference type="RefSeq" id="WP_116651917.1">
    <property type="nucleotide sequence ID" value="NZ_QUZK01000052.1"/>
</dbReference>
<dbReference type="OrthoDB" id="95460at2"/>
<keyword evidence="2" id="KW-0762">Sugar transport</keyword>
<dbReference type="EMBL" id="QUZK01000052">
    <property type="protein sequence ID" value="RFF29111.1"/>
    <property type="molecule type" value="Genomic_DNA"/>
</dbReference>
<dbReference type="AlphaFoldDB" id="A0A3E1K503"/>
<dbReference type="Proteomes" id="UP000260351">
    <property type="component" value="Unassembled WGS sequence"/>
</dbReference>
<dbReference type="InterPro" id="IPR016152">
    <property type="entry name" value="PTrfase/Anion_transptr"/>
</dbReference>
<dbReference type="PROSITE" id="PS00372">
    <property type="entry name" value="PTS_EIIA_TYPE_2_HIS"/>
    <property type="match status" value="1"/>
</dbReference>
<dbReference type="CDD" id="cd00211">
    <property type="entry name" value="PTS_IIA_fru"/>
    <property type="match status" value="1"/>
</dbReference>
<evidence type="ECO:0000259" key="1">
    <source>
        <dbReference type="PROSITE" id="PS51094"/>
    </source>
</evidence>
<feature type="domain" description="PTS EIIA type-2" evidence="1">
    <location>
        <begin position="5"/>
        <end position="149"/>
    </location>
</feature>
<dbReference type="PANTHER" id="PTHR47738:SF1">
    <property type="entry name" value="NITROGEN REGULATORY PROTEIN"/>
    <property type="match status" value="1"/>
</dbReference>
<dbReference type="PROSITE" id="PS51094">
    <property type="entry name" value="PTS_EIIA_TYPE_2"/>
    <property type="match status" value="1"/>
</dbReference>
<evidence type="ECO:0000313" key="2">
    <source>
        <dbReference type="EMBL" id="RFF29111.1"/>
    </source>
</evidence>
<dbReference type="InterPro" id="IPR051541">
    <property type="entry name" value="PTS_SugarTrans_NitroReg"/>
</dbReference>
<keyword evidence="2" id="KW-0813">Transport</keyword>
<dbReference type="SUPFAM" id="SSF55804">
    <property type="entry name" value="Phoshotransferase/anion transport protein"/>
    <property type="match status" value="1"/>
</dbReference>
<dbReference type="PANTHER" id="PTHR47738">
    <property type="entry name" value="PTS SYSTEM FRUCTOSE-LIKE EIIA COMPONENT-RELATED"/>
    <property type="match status" value="1"/>
</dbReference>
<protein>
    <submittedName>
        <fullName evidence="2">PTS sugar transporter subunit IIA</fullName>
    </submittedName>
</protein>
<gene>
    <name evidence="2" type="ORF">DZC52_14750</name>
</gene>